<accession>A0A7G9R289</accession>
<protein>
    <submittedName>
        <fullName evidence="8">Response regulator transcription factor</fullName>
    </submittedName>
</protein>
<dbReference type="SUPFAM" id="SSF52172">
    <property type="entry name" value="CheY-like"/>
    <property type="match status" value="1"/>
</dbReference>
<dbReference type="PROSITE" id="PS00622">
    <property type="entry name" value="HTH_LUXR_1"/>
    <property type="match status" value="1"/>
</dbReference>
<keyword evidence="9" id="KW-1185">Reference proteome</keyword>
<dbReference type="RefSeq" id="WP_166101615.1">
    <property type="nucleotide sequence ID" value="NZ_BMMY01000004.1"/>
</dbReference>
<dbReference type="PANTHER" id="PTHR43214:SF24">
    <property type="entry name" value="TRANSCRIPTIONAL REGULATORY PROTEIN NARL-RELATED"/>
    <property type="match status" value="1"/>
</dbReference>
<reference evidence="8 9" key="1">
    <citation type="submission" date="2020-08" db="EMBL/GenBank/DDBJ databases">
        <title>Genome sequence of Phycicoccus endophyticus JCM 31784T.</title>
        <authorList>
            <person name="Hyun D.-W."/>
            <person name="Bae J.-W."/>
        </authorList>
    </citation>
    <scope>NUCLEOTIDE SEQUENCE [LARGE SCALE GENOMIC DNA]</scope>
    <source>
        <strain evidence="8 9">JCM 31784</strain>
    </source>
</reference>
<dbReference type="InterPro" id="IPR011006">
    <property type="entry name" value="CheY-like_superfamily"/>
</dbReference>
<dbReference type="GO" id="GO:0000160">
    <property type="term" value="P:phosphorelay signal transduction system"/>
    <property type="evidence" value="ECO:0007669"/>
    <property type="project" value="InterPro"/>
</dbReference>
<dbReference type="SUPFAM" id="SSF46894">
    <property type="entry name" value="C-terminal effector domain of the bipartite response regulators"/>
    <property type="match status" value="1"/>
</dbReference>
<dbReference type="PRINTS" id="PR00038">
    <property type="entry name" value="HTHLUXR"/>
</dbReference>
<dbReference type="GO" id="GO:0006355">
    <property type="term" value="P:regulation of DNA-templated transcription"/>
    <property type="evidence" value="ECO:0007669"/>
    <property type="project" value="InterPro"/>
</dbReference>
<dbReference type="AlphaFoldDB" id="A0A7G9R289"/>
<gene>
    <name evidence="8" type="ORF">H9L10_00960</name>
</gene>
<evidence type="ECO:0000259" key="7">
    <source>
        <dbReference type="PROSITE" id="PS50110"/>
    </source>
</evidence>
<feature type="domain" description="HTH luxR-type" evidence="6">
    <location>
        <begin position="150"/>
        <end position="215"/>
    </location>
</feature>
<keyword evidence="1 5" id="KW-0597">Phosphoprotein</keyword>
<dbReference type="CDD" id="cd17535">
    <property type="entry name" value="REC_NarL-like"/>
    <property type="match status" value="1"/>
</dbReference>
<dbReference type="PROSITE" id="PS50110">
    <property type="entry name" value="RESPONSE_REGULATORY"/>
    <property type="match status" value="1"/>
</dbReference>
<dbReference type="GO" id="GO:0003677">
    <property type="term" value="F:DNA binding"/>
    <property type="evidence" value="ECO:0007669"/>
    <property type="project" value="UniProtKB-KW"/>
</dbReference>
<dbReference type="Gene3D" id="3.40.50.2300">
    <property type="match status" value="1"/>
</dbReference>
<dbReference type="PANTHER" id="PTHR43214">
    <property type="entry name" value="TWO-COMPONENT RESPONSE REGULATOR"/>
    <property type="match status" value="1"/>
</dbReference>
<organism evidence="8 9">
    <name type="scientific">Phycicoccus endophyticus</name>
    <dbReference type="NCBI Taxonomy" id="1690220"/>
    <lineage>
        <taxon>Bacteria</taxon>
        <taxon>Bacillati</taxon>
        <taxon>Actinomycetota</taxon>
        <taxon>Actinomycetes</taxon>
        <taxon>Micrococcales</taxon>
        <taxon>Intrasporangiaceae</taxon>
        <taxon>Phycicoccus</taxon>
    </lineage>
</organism>
<name>A0A7G9R289_9MICO</name>
<evidence type="ECO:0000256" key="4">
    <source>
        <dbReference type="ARBA" id="ARBA00023163"/>
    </source>
</evidence>
<dbReference type="InterPro" id="IPR039420">
    <property type="entry name" value="WalR-like"/>
</dbReference>
<evidence type="ECO:0000256" key="5">
    <source>
        <dbReference type="PROSITE-ProRule" id="PRU00169"/>
    </source>
</evidence>
<proteinExistence type="predicted"/>
<dbReference type="SMART" id="SM00448">
    <property type="entry name" value="REC"/>
    <property type="match status" value="1"/>
</dbReference>
<evidence type="ECO:0000313" key="9">
    <source>
        <dbReference type="Proteomes" id="UP000515976"/>
    </source>
</evidence>
<sequence length="232" mass="24214">MIRVLVADDEPLVRAGLTALLAAEPDIEVVATVADGVEAVEQARSLAPEVACLDIRMPRLDGIAATRALAGPGASPRVAVLVLTTFDSDDHLFGALEAGASGFLLKDAEPEQIVAAVRAVAAGHGTIADGLTQRVIGELVGRRRTQPVTAARAAQLLTPRETEILLLLAEGLSNEEIARTLVLEVSTVKSHLARMMPKLGVSSRLQAVVWAYQSGVVTVADRPPQDGPASKG</sequence>
<feature type="modified residue" description="4-aspartylphosphate" evidence="5">
    <location>
        <position position="54"/>
    </location>
</feature>
<evidence type="ECO:0000256" key="1">
    <source>
        <dbReference type="ARBA" id="ARBA00022553"/>
    </source>
</evidence>
<dbReference type="Pfam" id="PF00196">
    <property type="entry name" value="GerE"/>
    <property type="match status" value="1"/>
</dbReference>
<evidence type="ECO:0000256" key="3">
    <source>
        <dbReference type="ARBA" id="ARBA00023125"/>
    </source>
</evidence>
<evidence type="ECO:0000313" key="8">
    <source>
        <dbReference type="EMBL" id="QNN49714.1"/>
    </source>
</evidence>
<dbReference type="CDD" id="cd06170">
    <property type="entry name" value="LuxR_C_like"/>
    <property type="match status" value="1"/>
</dbReference>
<dbReference type="InterPro" id="IPR000792">
    <property type="entry name" value="Tscrpt_reg_LuxR_C"/>
</dbReference>
<dbReference type="InterPro" id="IPR058245">
    <property type="entry name" value="NreC/VraR/RcsB-like_REC"/>
</dbReference>
<dbReference type="Pfam" id="PF00072">
    <property type="entry name" value="Response_reg"/>
    <property type="match status" value="1"/>
</dbReference>
<dbReference type="KEGG" id="pei:H9L10_00960"/>
<dbReference type="SMART" id="SM00421">
    <property type="entry name" value="HTH_LUXR"/>
    <property type="match status" value="1"/>
</dbReference>
<keyword evidence="2" id="KW-0805">Transcription regulation</keyword>
<dbReference type="PROSITE" id="PS50043">
    <property type="entry name" value="HTH_LUXR_2"/>
    <property type="match status" value="1"/>
</dbReference>
<dbReference type="InterPro" id="IPR016032">
    <property type="entry name" value="Sig_transdc_resp-reg_C-effctor"/>
</dbReference>
<dbReference type="Proteomes" id="UP000515976">
    <property type="component" value="Chromosome"/>
</dbReference>
<keyword evidence="4" id="KW-0804">Transcription</keyword>
<dbReference type="InterPro" id="IPR001789">
    <property type="entry name" value="Sig_transdc_resp-reg_receiver"/>
</dbReference>
<evidence type="ECO:0000259" key="6">
    <source>
        <dbReference type="PROSITE" id="PS50043"/>
    </source>
</evidence>
<dbReference type="EMBL" id="CP060712">
    <property type="protein sequence ID" value="QNN49714.1"/>
    <property type="molecule type" value="Genomic_DNA"/>
</dbReference>
<feature type="domain" description="Response regulatory" evidence="7">
    <location>
        <begin position="3"/>
        <end position="121"/>
    </location>
</feature>
<evidence type="ECO:0000256" key="2">
    <source>
        <dbReference type="ARBA" id="ARBA00023015"/>
    </source>
</evidence>
<keyword evidence="3" id="KW-0238">DNA-binding</keyword>